<dbReference type="Proteomes" id="UP000575083">
    <property type="component" value="Unassembled WGS sequence"/>
</dbReference>
<dbReference type="RefSeq" id="WP_184855690.1">
    <property type="nucleotide sequence ID" value="NZ_JACHLK010000002.1"/>
</dbReference>
<evidence type="ECO:0000313" key="1">
    <source>
        <dbReference type="EMBL" id="MBB6558237.1"/>
    </source>
</evidence>
<proteinExistence type="predicted"/>
<comment type="caution">
    <text evidence="1">The sequence shown here is derived from an EMBL/GenBank/DDBJ whole genome shotgun (WGS) entry which is preliminary data.</text>
</comment>
<name>A0A7X0PAD1_9BURK</name>
<evidence type="ECO:0000313" key="2">
    <source>
        <dbReference type="Proteomes" id="UP000575083"/>
    </source>
</evidence>
<dbReference type="SUPFAM" id="SSF48371">
    <property type="entry name" value="ARM repeat"/>
    <property type="match status" value="1"/>
</dbReference>
<accession>A0A7X0PAD1</accession>
<dbReference type="AlphaFoldDB" id="A0A7X0PAD1"/>
<gene>
    <name evidence="1" type="ORF">HNP48_000901</name>
</gene>
<dbReference type="InterPro" id="IPR016024">
    <property type="entry name" value="ARM-type_fold"/>
</dbReference>
<dbReference type="EMBL" id="JACHLK010000002">
    <property type="protein sequence ID" value="MBB6558237.1"/>
    <property type="molecule type" value="Genomic_DNA"/>
</dbReference>
<organism evidence="1 2">
    <name type="scientific">Acidovorax soli</name>
    <dbReference type="NCBI Taxonomy" id="592050"/>
    <lineage>
        <taxon>Bacteria</taxon>
        <taxon>Pseudomonadati</taxon>
        <taxon>Pseudomonadota</taxon>
        <taxon>Betaproteobacteria</taxon>
        <taxon>Burkholderiales</taxon>
        <taxon>Comamonadaceae</taxon>
        <taxon>Acidovorax</taxon>
    </lineage>
</organism>
<dbReference type="InterPro" id="IPR011989">
    <property type="entry name" value="ARM-like"/>
</dbReference>
<protein>
    <submittedName>
        <fullName evidence="1">HEAT repeat protein</fullName>
    </submittedName>
</protein>
<dbReference type="Gene3D" id="1.25.10.10">
    <property type="entry name" value="Leucine-rich Repeat Variant"/>
    <property type="match status" value="1"/>
</dbReference>
<sequence>MKRLARNRNRHRSRRQLLRRALRAWGTDRGWKAIAALQLSASPSLLALVHSLCASPSWWRRALGLYVASQLQRPRPAGDALGPVAYAMEATQALLLAGLHDPHGEVVCAAVSGLGHRPHPEALATLVDLAGHADSGTRWDVAVAFSHYHGPAAIDALMRLAVDADPEVRDWATFGLGTQQTVDTPQVREVLWRNLNDDDEDVRGEALVGLAARRDLRVIDHLLAQLGSDCRVYQLDSAEQLASPALLPALRALEDGLRDSEREGYWFGRLRSAIDACSRASPSDAQADR</sequence>
<dbReference type="Pfam" id="PF13646">
    <property type="entry name" value="HEAT_2"/>
    <property type="match status" value="1"/>
</dbReference>
<reference evidence="1 2" key="1">
    <citation type="submission" date="2020-08" db="EMBL/GenBank/DDBJ databases">
        <title>Functional genomics of gut bacteria from endangered species of beetles.</title>
        <authorList>
            <person name="Carlos-Shanley C."/>
        </authorList>
    </citation>
    <scope>NUCLEOTIDE SEQUENCE [LARGE SCALE GENOMIC DNA]</scope>
    <source>
        <strain evidence="1 2">S00198</strain>
    </source>
</reference>
<keyword evidence="2" id="KW-1185">Reference proteome</keyword>